<comment type="subcellular location">
    <subcellularLocation>
        <location evidence="1">Membrane</location>
        <topology evidence="1">Multi-pass membrane protein</topology>
    </subcellularLocation>
</comment>
<dbReference type="Gene3D" id="1.20.1250.20">
    <property type="entry name" value="MFS general substrate transporter like domains"/>
    <property type="match status" value="2"/>
</dbReference>
<feature type="transmembrane region" description="Helical" evidence="5">
    <location>
        <begin position="311"/>
        <end position="336"/>
    </location>
</feature>
<dbReference type="PROSITE" id="PS50850">
    <property type="entry name" value="MFS"/>
    <property type="match status" value="1"/>
</dbReference>
<feature type="transmembrane region" description="Helical" evidence="5">
    <location>
        <begin position="18"/>
        <end position="44"/>
    </location>
</feature>
<evidence type="ECO:0000313" key="8">
    <source>
        <dbReference type="Proteomes" id="UP001361239"/>
    </source>
</evidence>
<feature type="transmembrane region" description="Helical" evidence="5">
    <location>
        <begin position="259"/>
        <end position="281"/>
    </location>
</feature>
<feature type="transmembrane region" description="Helical" evidence="5">
    <location>
        <begin position="56"/>
        <end position="76"/>
    </location>
</feature>
<keyword evidence="4 5" id="KW-0472">Membrane</keyword>
<evidence type="ECO:0000313" key="7">
    <source>
        <dbReference type="EMBL" id="MEJ5975180.1"/>
    </source>
</evidence>
<dbReference type="PANTHER" id="PTHR11360:SF284">
    <property type="entry name" value="EG:103B4.3 PROTEIN-RELATED"/>
    <property type="match status" value="1"/>
</dbReference>
<keyword evidence="8" id="KW-1185">Reference proteome</keyword>
<dbReference type="RefSeq" id="WP_339585147.1">
    <property type="nucleotide sequence ID" value="NZ_JBBHJZ010000001.1"/>
</dbReference>
<dbReference type="EMBL" id="JBBHJZ010000001">
    <property type="protein sequence ID" value="MEJ5975180.1"/>
    <property type="molecule type" value="Genomic_DNA"/>
</dbReference>
<dbReference type="InterPro" id="IPR020846">
    <property type="entry name" value="MFS_dom"/>
</dbReference>
<dbReference type="InterPro" id="IPR036259">
    <property type="entry name" value="MFS_trans_sf"/>
</dbReference>
<feature type="transmembrane region" description="Helical" evidence="5">
    <location>
        <begin position="377"/>
        <end position="398"/>
    </location>
</feature>
<feature type="transmembrane region" description="Helical" evidence="5">
    <location>
        <begin position="88"/>
        <end position="107"/>
    </location>
</feature>
<evidence type="ECO:0000256" key="5">
    <source>
        <dbReference type="SAM" id="Phobius"/>
    </source>
</evidence>
<proteinExistence type="predicted"/>
<comment type="caution">
    <text evidence="7">The sequence shown here is derived from an EMBL/GenBank/DDBJ whole genome shotgun (WGS) entry which is preliminary data.</text>
</comment>
<accession>A0ABU8RQ26</accession>
<feature type="transmembrane region" description="Helical" evidence="5">
    <location>
        <begin position="143"/>
        <end position="167"/>
    </location>
</feature>
<dbReference type="SUPFAM" id="SSF103473">
    <property type="entry name" value="MFS general substrate transporter"/>
    <property type="match status" value="1"/>
</dbReference>
<protein>
    <submittedName>
        <fullName evidence="7">MFS transporter</fullName>
    </submittedName>
</protein>
<feature type="transmembrane region" description="Helical" evidence="5">
    <location>
        <begin position="173"/>
        <end position="194"/>
    </location>
</feature>
<feature type="transmembrane region" description="Helical" evidence="5">
    <location>
        <begin position="348"/>
        <end position="371"/>
    </location>
</feature>
<sequence>MTQAPITAAQEWRANWTLVLAAATGFSFMAIMTTSMGAFIGPLVEEFGWSRTVVSMGMPIAGLLSVLLSPLVGLFIDRRGPRRLAIPGLAGMIVCTAAFGLISGAVWQWVALWIVYAFVSLAVTVTVWTSAVARVFTAGRGLALGLTLAGTAVAQAVAPVLATWLIAQFGWRTAYIAIALGWGGVALVLCFLFFRSPSDLLAQQQDTSALPGLTIPQAWRDPGLWRIAISTFVLMILTIGLLIHQIPILIEAGVSAQNAALLAGAGGLAGILGKLVTGVLVDRFRANWVGGITLGFTAFAFLLLMDGVRTPTLIVVAMLINGYSAGTKLQICSYLTSRYGGLRNFGTIFGFIGSLTALGSALGPLLAGMVYDRTGGYEPFLIAGTIGCAFCGLLIVTLPRYPDWNEGQVRDDDSSAAAPNARGLA</sequence>
<dbReference type="InterPro" id="IPR001958">
    <property type="entry name" value="Tet-R_TetA/multi-R_MdtG-like"/>
</dbReference>
<keyword evidence="3 5" id="KW-1133">Transmembrane helix</keyword>
<dbReference type="PRINTS" id="PR01035">
    <property type="entry name" value="TCRTETA"/>
</dbReference>
<name>A0ABU8RQ26_9SPHN</name>
<dbReference type="PANTHER" id="PTHR11360">
    <property type="entry name" value="MONOCARBOXYLATE TRANSPORTER"/>
    <property type="match status" value="1"/>
</dbReference>
<dbReference type="InterPro" id="IPR011701">
    <property type="entry name" value="MFS"/>
</dbReference>
<organism evidence="7 8">
    <name type="scientific">Novosphingobium anseongense</name>
    <dbReference type="NCBI Taxonomy" id="3133436"/>
    <lineage>
        <taxon>Bacteria</taxon>
        <taxon>Pseudomonadati</taxon>
        <taxon>Pseudomonadota</taxon>
        <taxon>Alphaproteobacteria</taxon>
        <taxon>Sphingomonadales</taxon>
        <taxon>Sphingomonadaceae</taxon>
        <taxon>Novosphingobium</taxon>
    </lineage>
</organism>
<feature type="domain" description="Major facilitator superfamily (MFS) profile" evidence="6">
    <location>
        <begin position="18"/>
        <end position="402"/>
    </location>
</feature>
<evidence type="ECO:0000256" key="4">
    <source>
        <dbReference type="ARBA" id="ARBA00023136"/>
    </source>
</evidence>
<gene>
    <name evidence="7" type="ORF">WG901_00905</name>
</gene>
<feature type="transmembrane region" description="Helical" evidence="5">
    <location>
        <begin position="113"/>
        <end position="136"/>
    </location>
</feature>
<keyword evidence="2 5" id="KW-0812">Transmembrane</keyword>
<evidence type="ECO:0000256" key="2">
    <source>
        <dbReference type="ARBA" id="ARBA00022692"/>
    </source>
</evidence>
<feature type="transmembrane region" description="Helical" evidence="5">
    <location>
        <begin position="224"/>
        <end position="247"/>
    </location>
</feature>
<evidence type="ECO:0000256" key="3">
    <source>
        <dbReference type="ARBA" id="ARBA00022989"/>
    </source>
</evidence>
<dbReference type="Proteomes" id="UP001361239">
    <property type="component" value="Unassembled WGS sequence"/>
</dbReference>
<reference evidence="7 8" key="1">
    <citation type="submission" date="2024-03" db="EMBL/GenBank/DDBJ databases">
        <authorList>
            <person name="Jo J.-H."/>
        </authorList>
    </citation>
    <scope>NUCLEOTIDE SEQUENCE [LARGE SCALE GENOMIC DNA]</scope>
    <source>
        <strain evidence="7 8">PS1R-30</strain>
    </source>
</reference>
<evidence type="ECO:0000256" key="1">
    <source>
        <dbReference type="ARBA" id="ARBA00004141"/>
    </source>
</evidence>
<evidence type="ECO:0000259" key="6">
    <source>
        <dbReference type="PROSITE" id="PS50850"/>
    </source>
</evidence>
<dbReference type="InterPro" id="IPR050327">
    <property type="entry name" value="Proton-linked_MCT"/>
</dbReference>
<feature type="transmembrane region" description="Helical" evidence="5">
    <location>
        <begin position="288"/>
        <end position="305"/>
    </location>
</feature>
<dbReference type="Pfam" id="PF07690">
    <property type="entry name" value="MFS_1"/>
    <property type="match status" value="1"/>
</dbReference>